<dbReference type="InterPro" id="IPR025584">
    <property type="entry name" value="Cthe_2159"/>
</dbReference>
<feature type="compositionally biased region" description="Gly residues" evidence="1">
    <location>
        <begin position="383"/>
        <end position="402"/>
    </location>
</feature>
<dbReference type="Pfam" id="PF14262">
    <property type="entry name" value="Cthe_2159"/>
    <property type="match status" value="1"/>
</dbReference>
<dbReference type="EMBL" id="CP147251">
    <property type="protein sequence ID" value="WYJ78172.1"/>
    <property type="molecule type" value="Genomic_DNA"/>
</dbReference>
<dbReference type="RefSeq" id="WP_207941664.1">
    <property type="nucleotide sequence ID" value="NZ_CP147251.1"/>
</dbReference>
<protein>
    <recommendedName>
        <fullName evidence="5">Carbohydrate-binding domain-containing protein</fullName>
    </recommendedName>
</protein>
<feature type="region of interest" description="Disordered" evidence="1">
    <location>
        <begin position="381"/>
        <end position="402"/>
    </location>
</feature>
<evidence type="ECO:0008006" key="5">
    <source>
        <dbReference type="Google" id="ProtNLM"/>
    </source>
</evidence>
<dbReference type="PROSITE" id="PS51257">
    <property type="entry name" value="PROKAR_LIPOPROTEIN"/>
    <property type="match status" value="1"/>
</dbReference>
<reference evidence="3 4" key="1">
    <citation type="submission" date="2024-03" db="EMBL/GenBank/DDBJ databases">
        <title>The Genome Sequence of Enterococcus sp. DIV2402.</title>
        <authorList>
            <consortium name="The Broad Institute Genomics Platform"/>
            <consortium name="The Broad Institute Microbial Omics Core"/>
            <consortium name="The Broad Institute Genomic Center for Infectious Diseases"/>
            <person name="Earl A."/>
            <person name="Manson A."/>
            <person name="Gilmore M."/>
            <person name="Schwartman J."/>
            <person name="Shea T."/>
            <person name="Abouelleil A."/>
            <person name="Cao P."/>
            <person name="Chapman S."/>
            <person name="Cusick C."/>
            <person name="Young S."/>
            <person name="Neafsey D."/>
            <person name="Nusbaum C."/>
            <person name="Birren B."/>
        </authorList>
    </citation>
    <scope>NUCLEOTIDE SEQUENCE [LARGE SCALE GENOMIC DNA]</scope>
    <source>
        <strain evidence="3 4">DIV2402</strain>
    </source>
</reference>
<evidence type="ECO:0000256" key="2">
    <source>
        <dbReference type="SAM" id="SignalP"/>
    </source>
</evidence>
<dbReference type="Proteomes" id="UP000664701">
    <property type="component" value="Chromosome"/>
</dbReference>
<gene>
    <name evidence="3" type="ORF">DOK78_002829</name>
</gene>
<accession>A0ABZ2SRJ9</accession>
<feature type="signal peptide" evidence="2">
    <location>
        <begin position="1"/>
        <end position="21"/>
    </location>
</feature>
<keyword evidence="4" id="KW-1185">Reference proteome</keyword>
<keyword evidence="2" id="KW-0732">Signal</keyword>
<sequence>MNKRKKGLTAATLALAVTVIAACSQTESSQAETAALETNTSIVATTSTSTATTETLVQTETSDNADVDWDALETTEITLTDEGLNITEAGTYILSGETTGQVTVNTEGNVRIILNNATITSSEGAAISIENAEKTVLELADGTTNTVEDAATRSDEEIDGAIYSSDDMIITGQGTLNVTANFEDGIVGKDDLWIESGTINVTSVDGGIRGKDSLTISGGTLTIDAGGDGIKSSNDTDLGKGQLTISGGEITITSGDDAVKAEQNIWITGGTLDIVTSVEGIEAPVIVIDDGDVTLYATDDGINASASEIITTDLSLTINGGNVTVEVGQGDTDALDSNGDLTIAGGVVTLTAQSAVDYDGTGSFTGGTLIVNGETLTDLPEGGMMGGPGGNMGGGPGGNGNP</sequence>
<organism evidence="3 4">
    <name type="scientific">Candidatus Enterococcus lowellii</name>
    <dbReference type="NCBI Taxonomy" id="2230877"/>
    <lineage>
        <taxon>Bacteria</taxon>
        <taxon>Bacillati</taxon>
        <taxon>Bacillota</taxon>
        <taxon>Bacilli</taxon>
        <taxon>Lactobacillales</taxon>
        <taxon>Enterococcaceae</taxon>
        <taxon>Enterococcus</taxon>
    </lineage>
</organism>
<evidence type="ECO:0000313" key="4">
    <source>
        <dbReference type="Proteomes" id="UP000664701"/>
    </source>
</evidence>
<feature type="chain" id="PRO_5045428129" description="Carbohydrate-binding domain-containing protein" evidence="2">
    <location>
        <begin position="22"/>
        <end position="402"/>
    </location>
</feature>
<evidence type="ECO:0000313" key="3">
    <source>
        <dbReference type="EMBL" id="WYJ78172.1"/>
    </source>
</evidence>
<proteinExistence type="predicted"/>
<name>A0ABZ2SRJ9_9ENTE</name>
<evidence type="ECO:0000256" key="1">
    <source>
        <dbReference type="SAM" id="MobiDB-lite"/>
    </source>
</evidence>